<dbReference type="InterPro" id="IPR029046">
    <property type="entry name" value="LolA/LolB/LppX"/>
</dbReference>
<protein>
    <recommendedName>
        <fullName evidence="5">Lipoprotein</fullName>
    </recommendedName>
</protein>
<dbReference type="EMBL" id="JARXVH010000007">
    <property type="protein sequence ID" value="MDH6217418.1"/>
    <property type="molecule type" value="Genomic_DNA"/>
</dbReference>
<accession>A0ABT6LM85</accession>
<evidence type="ECO:0000313" key="3">
    <source>
        <dbReference type="EMBL" id="MDH6217418.1"/>
    </source>
</evidence>
<dbReference type="Gene3D" id="2.50.20.20">
    <property type="match status" value="1"/>
</dbReference>
<keyword evidence="2" id="KW-0732">Signal</keyword>
<evidence type="ECO:0000256" key="1">
    <source>
        <dbReference type="SAM" id="MobiDB-lite"/>
    </source>
</evidence>
<proteinExistence type="predicted"/>
<evidence type="ECO:0008006" key="5">
    <source>
        <dbReference type="Google" id="ProtNLM"/>
    </source>
</evidence>
<feature type="region of interest" description="Disordered" evidence="1">
    <location>
        <begin position="68"/>
        <end position="90"/>
    </location>
</feature>
<evidence type="ECO:0000313" key="4">
    <source>
        <dbReference type="Proteomes" id="UP001160499"/>
    </source>
</evidence>
<feature type="chain" id="PRO_5045840911" description="Lipoprotein" evidence="2">
    <location>
        <begin position="37"/>
        <end position="263"/>
    </location>
</feature>
<dbReference type="RefSeq" id="WP_280878341.1">
    <property type="nucleotide sequence ID" value="NZ_JARXVH010000007.1"/>
</dbReference>
<dbReference type="SUPFAM" id="SSF89392">
    <property type="entry name" value="Prokaryotic lipoproteins and lipoprotein localization factors"/>
    <property type="match status" value="1"/>
</dbReference>
<sequence length="263" mass="27729">MIRKAPISTGAVRTAAICTAASAVLLLPPLLSPALAAADDDSPSAKELSEQAKDNLLKTDSVHLKLTDRGADAKGSRTQPTSMDLSLDRDGNCVGTMRMGSGGGTLELVKRGKEVWMKPDTAFWKAQVPGSQGDAVAELFKNRYIHGSTKDTMLKGLSDTCDLTAFQKEVDTGSSTDAPLTKGAETKIDGTKVIPLKGTRDGKQAVLYVTSAAPHRLVEATEKGGGTDMTLTFTDYGKPVPSATPAPDETVDIGKLQQELRNV</sequence>
<dbReference type="Proteomes" id="UP001160499">
    <property type="component" value="Unassembled WGS sequence"/>
</dbReference>
<organism evidence="3 4">
    <name type="scientific">Streptomyces pseudovenezuelae</name>
    <dbReference type="NCBI Taxonomy" id="67350"/>
    <lineage>
        <taxon>Bacteria</taxon>
        <taxon>Bacillati</taxon>
        <taxon>Actinomycetota</taxon>
        <taxon>Actinomycetes</taxon>
        <taxon>Kitasatosporales</taxon>
        <taxon>Streptomycetaceae</taxon>
        <taxon>Streptomyces</taxon>
        <taxon>Streptomyces aurantiacus group</taxon>
    </lineage>
</organism>
<comment type="caution">
    <text evidence="3">The sequence shown here is derived from an EMBL/GenBank/DDBJ whole genome shotgun (WGS) entry which is preliminary data.</text>
</comment>
<feature type="signal peptide" evidence="2">
    <location>
        <begin position="1"/>
        <end position="36"/>
    </location>
</feature>
<name>A0ABT6LM85_9ACTN</name>
<reference evidence="3 4" key="1">
    <citation type="submission" date="2023-04" db="EMBL/GenBank/DDBJ databases">
        <title>Forest soil microbial communities from Buena Vista Peninsula, Colon Province, Panama.</title>
        <authorList>
            <person name="Bouskill N."/>
        </authorList>
    </citation>
    <scope>NUCLEOTIDE SEQUENCE [LARGE SCALE GENOMIC DNA]</scope>
    <source>
        <strain evidence="3 4">GGS1</strain>
    </source>
</reference>
<gene>
    <name evidence="3" type="ORF">M2283_004746</name>
</gene>
<evidence type="ECO:0000256" key="2">
    <source>
        <dbReference type="SAM" id="SignalP"/>
    </source>
</evidence>
<keyword evidence="4" id="KW-1185">Reference proteome</keyword>